<comment type="caution">
    <text evidence="6">The sequence shown here is derived from an EMBL/GenBank/DDBJ whole genome shotgun (WGS) entry which is preliminary data.</text>
</comment>
<evidence type="ECO:0000313" key="7">
    <source>
        <dbReference type="Proteomes" id="UP000029392"/>
    </source>
</evidence>
<evidence type="ECO:0000259" key="2">
    <source>
        <dbReference type="PROSITE" id="PS50112"/>
    </source>
</evidence>
<proteinExistence type="predicted"/>
<dbReference type="Gene3D" id="2.10.70.100">
    <property type="match status" value="1"/>
</dbReference>
<dbReference type="PANTHER" id="PTHR44757:SF2">
    <property type="entry name" value="BIOFILM ARCHITECTURE MAINTENANCE PROTEIN MBAA"/>
    <property type="match status" value="1"/>
</dbReference>
<feature type="domain" description="PAC" evidence="3">
    <location>
        <begin position="381"/>
        <end position="432"/>
    </location>
</feature>
<evidence type="ECO:0000259" key="5">
    <source>
        <dbReference type="PROSITE" id="PS50887"/>
    </source>
</evidence>
<dbReference type="OrthoDB" id="197861at2"/>
<feature type="domain" description="PAS" evidence="2">
    <location>
        <begin position="179"/>
        <end position="220"/>
    </location>
</feature>
<dbReference type="Pfam" id="PF00563">
    <property type="entry name" value="EAL"/>
    <property type="match status" value="1"/>
</dbReference>
<evidence type="ECO:0000313" key="6">
    <source>
        <dbReference type="EMBL" id="KFN52163.1"/>
    </source>
</evidence>
<dbReference type="SUPFAM" id="SSF141868">
    <property type="entry name" value="EAL domain-like"/>
    <property type="match status" value="1"/>
</dbReference>
<keyword evidence="7" id="KW-1185">Reference proteome</keyword>
<evidence type="ECO:0000259" key="3">
    <source>
        <dbReference type="PROSITE" id="PS50113"/>
    </source>
</evidence>
<dbReference type="InterPro" id="IPR029787">
    <property type="entry name" value="Nucleotide_cyclase"/>
</dbReference>
<dbReference type="CDD" id="cd01948">
    <property type="entry name" value="EAL"/>
    <property type="match status" value="1"/>
</dbReference>
<dbReference type="SMART" id="SM00052">
    <property type="entry name" value="EAL"/>
    <property type="match status" value="1"/>
</dbReference>
<dbReference type="CDD" id="cd00130">
    <property type="entry name" value="PAS"/>
    <property type="match status" value="2"/>
</dbReference>
<name>A0A091BHE9_9GAMM</name>
<dbReference type="Gene3D" id="3.20.20.450">
    <property type="entry name" value="EAL domain"/>
    <property type="match status" value="1"/>
</dbReference>
<dbReference type="InterPro" id="IPR035965">
    <property type="entry name" value="PAS-like_dom_sf"/>
</dbReference>
<feature type="domain" description="PAS" evidence="2">
    <location>
        <begin position="63"/>
        <end position="116"/>
    </location>
</feature>
<dbReference type="SUPFAM" id="SSF55785">
    <property type="entry name" value="PYP-like sensor domain (PAS domain)"/>
    <property type="match status" value="3"/>
</dbReference>
<dbReference type="PANTHER" id="PTHR44757">
    <property type="entry name" value="DIGUANYLATE CYCLASE DGCP"/>
    <property type="match status" value="1"/>
</dbReference>
<dbReference type="SMART" id="SM00091">
    <property type="entry name" value="PAS"/>
    <property type="match status" value="2"/>
</dbReference>
<feature type="domain" description="PAC" evidence="3">
    <location>
        <begin position="135"/>
        <end position="185"/>
    </location>
</feature>
<protein>
    <recommendedName>
        <fullName evidence="8">Diguanylate cyclase</fullName>
    </recommendedName>
</protein>
<feature type="region of interest" description="Disordered" evidence="1">
    <location>
        <begin position="1"/>
        <end position="22"/>
    </location>
</feature>
<dbReference type="EMBL" id="AVCH01000002">
    <property type="protein sequence ID" value="KFN52163.1"/>
    <property type="molecule type" value="Genomic_DNA"/>
</dbReference>
<dbReference type="InterPro" id="IPR000160">
    <property type="entry name" value="GGDEF_dom"/>
</dbReference>
<dbReference type="InterPro" id="IPR001633">
    <property type="entry name" value="EAL_dom"/>
</dbReference>
<dbReference type="InterPro" id="IPR052155">
    <property type="entry name" value="Biofilm_reg_signaling"/>
</dbReference>
<reference evidence="6 7" key="1">
    <citation type="submission" date="2013-09" db="EMBL/GenBank/DDBJ databases">
        <title>Genome sequencing of Arenimonas malthae.</title>
        <authorList>
            <person name="Chen F."/>
            <person name="Wang G."/>
        </authorList>
    </citation>
    <scope>NUCLEOTIDE SEQUENCE [LARGE SCALE GENOMIC DNA]</scope>
    <source>
        <strain evidence="6 7">CC-JY-1</strain>
    </source>
</reference>
<feature type="compositionally biased region" description="Polar residues" evidence="1">
    <location>
        <begin position="1"/>
        <end position="11"/>
    </location>
</feature>
<organism evidence="6 7">
    <name type="scientific">Arenimonas malthae CC-JY-1</name>
    <dbReference type="NCBI Taxonomy" id="1384054"/>
    <lineage>
        <taxon>Bacteria</taxon>
        <taxon>Pseudomonadati</taxon>
        <taxon>Pseudomonadota</taxon>
        <taxon>Gammaproteobacteria</taxon>
        <taxon>Lysobacterales</taxon>
        <taxon>Lysobacteraceae</taxon>
        <taxon>Arenimonas</taxon>
    </lineage>
</organism>
<gene>
    <name evidence="6" type="ORF">N790_03435</name>
</gene>
<dbReference type="Gene3D" id="3.30.70.270">
    <property type="match status" value="1"/>
</dbReference>
<dbReference type="Pfam" id="PF00990">
    <property type="entry name" value="GGDEF"/>
    <property type="match status" value="1"/>
</dbReference>
<dbReference type="SMART" id="SM00086">
    <property type="entry name" value="PAC"/>
    <property type="match status" value="3"/>
</dbReference>
<dbReference type="Proteomes" id="UP000029392">
    <property type="component" value="Unassembled WGS sequence"/>
</dbReference>
<dbReference type="AlphaFoldDB" id="A0A091BHE9"/>
<dbReference type="PROSITE" id="PS50113">
    <property type="entry name" value="PAC"/>
    <property type="match status" value="2"/>
</dbReference>
<dbReference type="NCBIfam" id="TIGR00229">
    <property type="entry name" value="sensory_box"/>
    <property type="match status" value="1"/>
</dbReference>
<dbReference type="InterPro" id="IPR000014">
    <property type="entry name" value="PAS"/>
</dbReference>
<dbReference type="InterPro" id="IPR043128">
    <property type="entry name" value="Rev_trsase/Diguanyl_cyclase"/>
</dbReference>
<dbReference type="STRING" id="1384054.N790_03435"/>
<evidence type="ECO:0008006" key="8">
    <source>
        <dbReference type="Google" id="ProtNLM"/>
    </source>
</evidence>
<dbReference type="PROSITE" id="PS50112">
    <property type="entry name" value="PAS"/>
    <property type="match status" value="2"/>
</dbReference>
<evidence type="ECO:0000259" key="4">
    <source>
        <dbReference type="PROSITE" id="PS50883"/>
    </source>
</evidence>
<dbReference type="eggNOG" id="COG5001">
    <property type="taxonomic scope" value="Bacteria"/>
</dbReference>
<dbReference type="PROSITE" id="PS50883">
    <property type="entry name" value="EAL"/>
    <property type="match status" value="1"/>
</dbReference>
<feature type="domain" description="EAL" evidence="4">
    <location>
        <begin position="603"/>
        <end position="857"/>
    </location>
</feature>
<sequence>MEEGSTPTDGQDSPAESGRRGRDNVLVDRLEALLARGEGCADPVLLSELLATLHGLRREARSARLRYDKLFNAVPDPVSLIDADGRIVDLNRAGEVAYGRPRDEIVGKLVHVLNPDLPSDHMAPVLETLARDQTHVVEVYNMRGDGTRFPVEVHSARFEDGPNQYVIAVARDLSRRREAEQNLKTLLMAMDKGVLVQGPDGQAISANAAAMRILGLPEDQDIVSGLHWHEWLVVDHRGWPLRFGEMPAQRAIKTGKFVESTLLGLYHLGRKQLTWVSATCVPQFQPHSDKPYQVVSLFSDVTELKRDSALFLRTQALARIGGWEWDGGRERLYLTDETLRILGRRDDPPRTLDEALRQVAPHDRPKVEEALESVLRDGGGLDLEIRIVRPDGQSTWARVIGQAEGRAPMTARITGTVQDITQRRQIEEALRSQARTDPLTGLYNRDGILTELERRLGEGGEGSTVVYIDLDRFKLVNDLLGHAAGDDLLVNAARRLERCVGERGLLARFGGDEFLVLADTRDDPREAERLAERITRAFGDAFRYAGEEFTITTSVGLARFPEHGATVQQLVNNADAAMYDAKRRGRNTWQTFTPELARQQHDRVQVESQLRRALDNEEFRLVYQPLVNLADGTVRSAEALIRWRNPALGEMRPDHFINHAETTGDIVRIGAWVIQVACRQMAAWRDAGYPLERVAVNVSYRQFLTEDLVQIITEALAEHDLPGHMLELEFTERVLIEDAPDTLTTFEALRALGVVLTIDDFGEGYSALNYLRRLPIHGLKLAQGFLRGVPGNASDAAICQAVAGIAQALGLEVVAEGVESSVQRDFLLGLGIHRGQGFLFSQALEADAFGAFLRQSNAASNA</sequence>
<dbReference type="SUPFAM" id="SSF55073">
    <property type="entry name" value="Nucleotide cyclase"/>
    <property type="match status" value="1"/>
</dbReference>
<dbReference type="Pfam" id="PF13426">
    <property type="entry name" value="PAS_9"/>
    <property type="match status" value="2"/>
</dbReference>
<dbReference type="PATRIC" id="fig|1384054.3.peg.176"/>
<dbReference type="NCBIfam" id="TIGR00254">
    <property type="entry name" value="GGDEF"/>
    <property type="match status" value="1"/>
</dbReference>
<dbReference type="Pfam" id="PF08447">
    <property type="entry name" value="PAS_3"/>
    <property type="match status" value="1"/>
</dbReference>
<accession>A0A091BHE9</accession>
<dbReference type="RefSeq" id="WP_052385569.1">
    <property type="nucleotide sequence ID" value="NZ_AVCH01000002.1"/>
</dbReference>
<dbReference type="CDD" id="cd01949">
    <property type="entry name" value="GGDEF"/>
    <property type="match status" value="1"/>
</dbReference>
<dbReference type="InterPro" id="IPR035919">
    <property type="entry name" value="EAL_sf"/>
</dbReference>
<feature type="domain" description="GGDEF" evidence="5">
    <location>
        <begin position="461"/>
        <end position="594"/>
    </location>
</feature>
<dbReference type="Gene3D" id="3.30.450.20">
    <property type="entry name" value="PAS domain"/>
    <property type="match status" value="3"/>
</dbReference>
<evidence type="ECO:0000256" key="1">
    <source>
        <dbReference type="SAM" id="MobiDB-lite"/>
    </source>
</evidence>
<dbReference type="PROSITE" id="PS50887">
    <property type="entry name" value="GGDEF"/>
    <property type="match status" value="1"/>
</dbReference>
<dbReference type="InterPro" id="IPR001610">
    <property type="entry name" value="PAC"/>
</dbReference>
<dbReference type="SMART" id="SM00267">
    <property type="entry name" value="GGDEF"/>
    <property type="match status" value="1"/>
</dbReference>
<dbReference type="InterPro" id="IPR000700">
    <property type="entry name" value="PAS-assoc_C"/>
</dbReference>
<dbReference type="InterPro" id="IPR013655">
    <property type="entry name" value="PAS_fold_3"/>
</dbReference>